<accession>A0A7J4KTS9</accession>
<sequence length="158" mass="18254">MPPTPRPKTPLAEFLEKKIQERQVVARPKEQQERQALNYLNSLESLAGEAAKEAKAIAEKIKQRKSKFFRLPRVSARLAALWAARKRGVKLKDELKKRGLRSLKDLHADHKKALEKAKKLARLLEAFKQEPEKMIEELEKVSKASDPREAFKEFLSNF</sequence>
<proteinExistence type="predicted"/>
<comment type="caution">
    <text evidence="2">The sequence shown here is derived from an EMBL/GenBank/DDBJ whole genome shotgun (WGS) entry which is preliminary data.</text>
</comment>
<dbReference type="Proteomes" id="UP000527315">
    <property type="component" value="Unassembled WGS sequence"/>
</dbReference>
<dbReference type="AlphaFoldDB" id="A0A7J4KTS9"/>
<feature type="coiled-coil region" evidence="1">
    <location>
        <begin position="100"/>
        <end position="130"/>
    </location>
</feature>
<organism evidence="2 3">
    <name type="scientific">Candidatus Iainarchaeum sp</name>
    <dbReference type="NCBI Taxonomy" id="3101447"/>
    <lineage>
        <taxon>Archaea</taxon>
        <taxon>Candidatus Iainarchaeota</taxon>
        <taxon>Candidatus Iainarchaeia</taxon>
        <taxon>Candidatus Iainarchaeales</taxon>
        <taxon>Candidatus Iainarchaeaceae</taxon>
        <taxon>Candidatus Iainarchaeum</taxon>
    </lineage>
</organism>
<gene>
    <name evidence="2" type="ORF">HA227_03695</name>
</gene>
<name>A0A7J4KTS9_9ARCH</name>
<keyword evidence="1" id="KW-0175">Coiled coil</keyword>
<dbReference type="EMBL" id="DUFJ01000079">
    <property type="protein sequence ID" value="HIH33332.1"/>
    <property type="molecule type" value="Genomic_DNA"/>
</dbReference>
<evidence type="ECO:0000313" key="3">
    <source>
        <dbReference type="Proteomes" id="UP000527315"/>
    </source>
</evidence>
<evidence type="ECO:0000313" key="2">
    <source>
        <dbReference type="EMBL" id="HIH33332.1"/>
    </source>
</evidence>
<protein>
    <submittedName>
        <fullName evidence="2">Uncharacterized protein</fullName>
    </submittedName>
</protein>
<reference evidence="3" key="1">
    <citation type="journal article" date="2020" name="bioRxiv">
        <title>A rank-normalized archaeal taxonomy based on genome phylogeny resolves widespread incomplete and uneven classifications.</title>
        <authorList>
            <person name="Rinke C."/>
            <person name="Chuvochina M."/>
            <person name="Mussig A.J."/>
            <person name="Chaumeil P.-A."/>
            <person name="Waite D.W."/>
            <person name="Whitman W.B."/>
            <person name="Parks D.H."/>
            <person name="Hugenholtz P."/>
        </authorList>
    </citation>
    <scope>NUCLEOTIDE SEQUENCE [LARGE SCALE GENOMIC DNA]</scope>
</reference>
<evidence type="ECO:0000256" key="1">
    <source>
        <dbReference type="SAM" id="Coils"/>
    </source>
</evidence>